<proteinExistence type="predicted"/>
<evidence type="ECO:0000256" key="6">
    <source>
        <dbReference type="SAM" id="SignalP"/>
    </source>
</evidence>
<dbReference type="Proteomes" id="UP000563426">
    <property type="component" value="Unassembled WGS sequence"/>
</dbReference>
<evidence type="ECO:0000256" key="4">
    <source>
        <dbReference type="ARBA" id="ARBA00022837"/>
    </source>
</evidence>
<feature type="region of interest" description="Disordered" evidence="5">
    <location>
        <begin position="1274"/>
        <end position="1597"/>
    </location>
</feature>
<feature type="compositionally biased region" description="Basic and acidic residues" evidence="5">
    <location>
        <begin position="1537"/>
        <end position="1552"/>
    </location>
</feature>
<dbReference type="NCBIfam" id="NF033510">
    <property type="entry name" value="Ca_tandemer"/>
    <property type="match status" value="6"/>
</dbReference>
<feature type="domain" description="Bacterial Ig-like" evidence="7">
    <location>
        <begin position="596"/>
        <end position="670"/>
    </location>
</feature>
<keyword evidence="2" id="KW-0964">Secreted</keyword>
<feature type="compositionally biased region" description="Basic and acidic residues" evidence="5">
    <location>
        <begin position="1487"/>
        <end position="1497"/>
    </location>
</feature>
<name>A0A7Y4KN20_9BACT</name>
<feature type="chain" id="PRO_5031033190" description="Bacterial Ig-like domain-containing protein" evidence="6">
    <location>
        <begin position="37"/>
        <end position="1642"/>
    </location>
</feature>
<feature type="compositionally biased region" description="Acidic residues" evidence="5">
    <location>
        <begin position="1337"/>
        <end position="1353"/>
    </location>
</feature>
<feature type="compositionally biased region" description="Basic and acidic residues" evidence="5">
    <location>
        <begin position="1298"/>
        <end position="1317"/>
    </location>
</feature>
<dbReference type="Pfam" id="PF19077">
    <property type="entry name" value="Big_13"/>
    <property type="match status" value="6"/>
</dbReference>
<accession>A0A7Y4KN20</accession>
<dbReference type="Gene3D" id="2.60.40.10">
    <property type="entry name" value="Immunoglobulins"/>
    <property type="match status" value="8"/>
</dbReference>
<dbReference type="SUPFAM" id="SSF49299">
    <property type="entry name" value="PKD domain"/>
    <property type="match status" value="2"/>
</dbReference>
<dbReference type="InterPro" id="IPR013783">
    <property type="entry name" value="Ig-like_fold"/>
</dbReference>
<evidence type="ECO:0000256" key="2">
    <source>
        <dbReference type="ARBA" id="ARBA00022525"/>
    </source>
</evidence>
<dbReference type="PANTHER" id="PTHR34677">
    <property type="match status" value="1"/>
</dbReference>
<dbReference type="EMBL" id="JABFJV010000181">
    <property type="protein sequence ID" value="NOK36745.1"/>
    <property type="molecule type" value="Genomic_DNA"/>
</dbReference>
<dbReference type="GO" id="GO:0005509">
    <property type="term" value="F:calcium ion binding"/>
    <property type="evidence" value="ECO:0007669"/>
    <property type="project" value="InterPro"/>
</dbReference>
<evidence type="ECO:0000259" key="7">
    <source>
        <dbReference type="Pfam" id="PF19077"/>
    </source>
</evidence>
<dbReference type="InterPro" id="IPR044016">
    <property type="entry name" value="Big_13"/>
</dbReference>
<feature type="compositionally biased region" description="Basic and acidic residues" evidence="5">
    <location>
        <begin position="1327"/>
        <end position="1336"/>
    </location>
</feature>
<feature type="domain" description="Bacterial Ig-like" evidence="7">
    <location>
        <begin position="874"/>
        <end position="948"/>
    </location>
</feature>
<protein>
    <recommendedName>
        <fullName evidence="7">Bacterial Ig-like domain-containing protein</fullName>
    </recommendedName>
</protein>
<organism evidence="8 9">
    <name type="scientific">Corallococcus exercitus</name>
    <dbReference type="NCBI Taxonomy" id="2316736"/>
    <lineage>
        <taxon>Bacteria</taxon>
        <taxon>Pseudomonadati</taxon>
        <taxon>Myxococcota</taxon>
        <taxon>Myxococcia</taxon>
        <taxon>Myxococcales</taxon>
        <taxon>Cystobacterineae</taxon>
        <taxon>Myxococcaceae</taxon>
        <taxon>Corallococcus</taxon>
    </lineage>
</organism>
<keyword evidence="4" id="KW-0106">Calcium</keyword>
<evidence type="ECO:0000313" key="9">
    <source>
        <dbReference type="Proteomes" id="UP000563426"/>
    </source>
</evidence>
<evidence type="ECO:0000256" key="3">
    <source>
        <dbReference type="ARBA" id="ARBA00022729"/>
    </source>
</evidence>
<feature type="compositionally biased region" description="Acidic residues" evidence="5">
    <location>
        <begin position="1553"/>
        <end position="1564"/>
    </location>
</feature>
<dbReference type="Gene3D" id="3.30.420.430">
    <property type="match status" value="2"/>
</dbReference>
<dbReference type="InterPro" id="IPR059100">
    <property type="entry name" value="TSP3_bac"/>
</dbReference>
<evidence type="ECO:0000313" key="8">
    <source>
        <dbReference type="EMBL" id="NOK36745.1"/>
    </source>
</evidence>
<comment type="caution">
    <text evidence="8">The sequence shown here is derived from an EMBL/GenBank/DDBJ whole genome shotgun (WGS) entry which is preliminary data.</text>
</comment>
<feature type="domain" description="Bacterial Ig-like" evidence="7">
    <location>
        <begin position="694"/>
        <end position="763"/>
    </location>
</feature>
<dbReference type="Pfam" id="PF18884">
    <property type="entry name" value="TSP3_bac"/>
    <property type="match status" value="7"/>
</dbReference>
<comment type="subcellular location">
    <subcellularLocation>
        <location evidence="1">Secreted</location>
    </subcellularLocation>
</comment>
<dbReference type="PANTHER" id="PTHR34677:SF3">
    <property type="entry name" value="BACTERIAL IG-LIKE DOMAIN-CONTAINING PROTEIN"/>
    <property type="match status" value="1"/>
</dbReference>
<dbReference type="SUPFAM" id="SSF103647">
    <property type="entry name" value="TSP type-3 repeat"/>
    <property type="match status" value="1"/>
</dbReference>
<keyword evidence="3 6" id="KW-0732">Signal</keyword>
<feature type="signal peptide" evidence="6">
    <location>
        <begin position="1"/>
        <end position="36"/>
    </location>
</feature>
<keyword evidence="9" id="KW-1185">Reference proteome</keyword>
<evidence type="ECO:0000256" key="1">
    <source>
        <dbReference type="ARBA" id="ARBA00004613"/>
    </source>
</evidence>
<feature type="compositionally biased region" description="Acidic residues" evidence="5">
    <location>
        <begin position="1498"/>
        <end position="1510"/>
    </location>
</feature>
<reference evidence="8 9" key="1">
    <citation type="submission" date="2020-05" db="EMBL/GenBank/DDBJ databases">
        <authorList>
            <person name="Whitworth D."/>
        </authorList>
    </citation>
    <scope>NUCLEOTIDE SEQUENCE [LARGE SCALE GENOMIC DNA]</scope>
    <source>
        <strain evidence="8 9">AB043B</strain>
    </source>
</reference>
<gene>
    <name evidence="8" type="ORF">HMI49_26400</name>
</gene>
<feature type="compositionally biased region" description="Basic and acidic residues" evidence="5">
    <location>
        <begin position="1423"/>
        <end position="1434"/>
    </location>
</feature>
<dbReference type="InterPro" id="IPR028974">
    <property type="entry name" value="TSP_type-3_rpt"/>
</dbReference>
<feature type="domain" description="Bacterial Ig-like" evidence="7">
    <location>
        <begin position="499"/>
        <end position="577"/>
    </location>
</feature>
<dbReference type="InterPro" id="IPR035986">
    <property type="entry name" value="PKD_dom_sf"/>
</dbReference>
<sequence length="1642" mass="168004">MKSPAAVAPVSRRGFPAPVTAVLCLLMALLPSAALAEDAPDFTQTVLSVRAVSPRPNGQLRGLDVLEYTLTTTNTGLAPGSGTEFTNYLQWYVDFVPGSLRVTTGFPPGALTDAAGDDAGEYEAFSRTLRVRLGSGADAFQGGVIPPGGTTTVVFQVRILLELEGPINARATLLTHDPLSGAPLSFGSWSPTGDMVTTVVAVRPPMPNVLAPLPGALDTPRYPIFSGTAEAGNTVLIVGSGPEDLRCTASADAVTGAWSCQSTVAYETGGYTVGVFARDENGNHSHGTPFYFFVLLPDRPWIGEPSGWDLVIGTSTPLFAGGASSLGGPPGRTVIVRDGDTVLCTSPVAPQLLSWSCTSTVALADGPHAITAQAVNEYGNGGAFEWTYFTVDTTVPAAPVITLPAEGSTSPVAQPFIRGTAAAGGTVSVREGDTLLCTSVMGPAAWSCQLPTLAEGLHTLTAQVLGRNGKLSPVATVRFWVDLTPPLEPIVATPAEGAAINTRTPMFSGTAEPGSTVTVRQVSSSSELCTALAQASSGAWSCVSTLQLGHGTTTVMVFGRDAAGWMGPPTVRTFTVDLAAPQPPVPTVPASGGFVTSDRPTFQGTAEPGSTVTVRQQDGSLACQTTTQADGSWACTSAVAFAQGLQSVLLSATDAAGNTSTVRSLSIRVDSVAPAAPVLAFPTPGQVFDWGDLPSIRGTAEPASLVVVRAGGAVICQKAASASTGSWSCAARSFVEGEHTLLVTAYDAAGNASPVRSVPFTVDWTPPARPTVTTPTAGQVLTTRIPVFAGQAEPGSTVTVDGGDDLCSATADAAGFWTCTSSVAFADRAHTVYVFATDRAGNSSANRLVSFTVDTTPPAAPVVLHPTEGEWLSTASPTLTGTAEPRGSVYLVLDQVTSLGPVPVDAQGAWRQDVAGPLDEGFHSLSAFTVDVAGHTGPSRVLGFFVDTVAPDTAIDSGPSPLSNSASATFDFSSTGGATGYECRLDAEAFAPCGSPFTLDALSDGAHTLAVRAVDAAGNRDAFPAEYAWTLDLSAPAAPVVTSPASGAVFNREGPLYAGVAEPGASVRLFVDGILQGGVRASDTGAWSFGPGPALSGGPHTVTVVAEDAVGNVSPETRVTFTVDVVAPDTSIAASVTSPTNSTTASFTFTSGDPEATFECRFDTGAFAPCASPLTREAFTNGTYTVEVRAVDAVGNEDPSPTSFTWTVDLKAPDTFIRSGPIATDAPLSAVFELDADETGVTYACSLDAGDFAPCGAPVLFTVTPGPHTLTVRATDAAGNVDDSPATWSWSATDDADHDGLADDEEPRHGTDPRNADTDGDGLSDGVEVHSGRTDPLDDDSDDDGVLDGDEDANHDGIVQAMETDPTLADSDADGLTDGLERGLTAPQGNGTDPALFVADADPATTTDPLKADTDGASVWDGIEDKNHNGKVDPGETDPLNAADDVDADGDGVDNATELELGLDPFNADTDGDGLTDGMEGLVDTDGDGHIDARDTDSDNDGLTDGEEDVNHDGITQATETDRRKADTDGDGLSDGIEVRGRMRTDPLKADTDGDGLSDGEEDTNANGEHDANETDPSLADSDGDGVSDGLEVNRGTDPLVRDTAAIQGEGCSAGGAGSLLPLVLGLLAVPLLGRRRQGTRG</sequence>
<dbReference type="RefSeq" id="WP_171436983.1">
    <property type="nucleotide sequence ID" value="NZ_JABFJV010000181.1"/>
</dbReference>
<feature type="domain" description="Bacterial Ig-like" evidence="7">
    <location>
        <begin position="1049"/>
        <end position="1124"/>
    </location>
</feature>
<evidence type="ECO:0000256" key="5">
    <source>
        <dbReference type="SAM" id="MobiDB-lite"/>
    </source>
</evidence>
<feature type="domain" description="Bacterial Ig-like" evidence="7">
    <location>
        <begin position="784"/>
        <end position="855"/>
    </location>
</feature>